<keyword evidence="2" id="KW-1185">Reference proteome</keyword>
<organism evidence="1 2">
    <name type="scientific">Penicilliopsis zonata CBS 506.65</name>
    <dbReference type="NCBI Taxonomy" id="1073090"/>
    <lineage>
        <taxon>Eukaryota</taxon>
        <taxon>Fungi</taxon>
        <taxon>Dikarya</taxon>
        <taxon>Ascomycota</taxon>
        <taxon>Pezizomycotina</taxon>
        <taxon>Eurotiomycetes</taxon>
        <taxon>Eurotiomycetidae</taxon>
        <taxon>Eurotiales</taxon>
        <taxon>Aspergillaceae</taxon>
        <taxon>Penicilliopsis</taxon>
    </lineage>
</organism>
<name>A0A1L9SUY5_9EURO</name>
<protein>
    <submittedName>
        <fullName evidence="1">Uncharacterized protein</fullName>
    </submittedName>
</protein>
<gene>
    <name evidence="1" type="ORF">ASPZODRAFT_281685</name>
</gene>
<dbReference type="AlphaFoldDB" id="A0A1L9SUY5"/>
<dbReference type="EMBL" id="KV878336">
    <property type="protein sequence ID" value="OJJ50887.1"/>
    <property type="molecule type" value="Genomic_DNA"/>
</dbReference>
<sequence>MLGIVTVRLAVCDLSAPNVRPIPPALLSFPPLIYLSIDLSPFDPVALFFYRCTRRLHITVLPPDRFAEDVRALGGRAPCGSRASLTVLPSGPPAD</sequence>
<evidence type="ECO:0000313" key="1">
    <source>
        <dbReference type="EMBL" id="OJJ50887.1"/>
    </source>
</evidence>
<dbReference type="Proteomes" id="UP000184188">
    <property type="component" value="Unassembled WGS sequence"/>
</dbReference>
<evidence type="ECO:0000313" key="2">
    <source>
        <dbReference type="Proteomes" id="UP000184188"/>
    </source>
</evidence>
<dbReference type="VEuPathDB" id="FungiDB:ASPZODRAFT_281685"/>
<accession>A0A1L9SUY5</accession>
<reference evidence="2" key="1">
    <citation type="journal article" date="2017" name="Genome Biol.">
        <title>Comparative genomics reveals high biological diversity and specific adaptations in the industrially and medically important fungal genus Aspergillus.</title>
        <authorList>
            <person name="de Vries R.P."/>
            <person name="Riley R."/>
            <person name="Wiebenga A."/>
            <person name="Aguilar-Osorio G."/>
            <person name="Amillis S."/>
            <person name="Uchima C.A."/>
            <person name="Anderluh G."/>
            <person name="Asadollahi M."/>
            <person name="Askin M."/>
            <person name="Barry K."/>
            <person name="Battaglia E."/>
            <person name="Bayram O."/>
            <person name="Benocci T."/>
            <person name="Braus-Stromeyer S.A."/>
            <person name="Caldana C."/>
            <person name="Canovas D."/>
            <person name="Cerqueira G.C."/>
            <person name="Chen F."/>
            <person name="Chen W."/>
            <person name="Choi C."/>
            <person name="Clum A."/>
            <person name="Dos Santos R.A."/>
            <person name="Damasio A.R."/>
            <person name="Diallinas G."/>
            <person name="Emri T."/>
            <person name="Fekete E."/>
            <person name="Flipphi M."/>
            <person name="Freyberg S."/>
            <person name="Gallo A."/>
            <person name="Gournas C."/>
            <person name="Habgood R."/>
            <person name="Hainaut M."/>
            <person name="Harispe M.L."/>
            <person name="Henrissat B."/>
            <person name="Hilden K.S."/>
            <person name="Hope R."/>
            <person name="Hossain A."/>
            <person name="Karabika E."/>
            <person name="Karaffa L."/>
            <person name="Karanyi Z."/>
            <person name="Krasevec N."/>
            <person name="Kuo A."/>
            <person name="Kusch H."/>
            <person name="LaButti K."/>
            <person name="Lagendijk E.L."/>
            <person name="Lapidus A."/>
            <person name="Levasseur A."/>
            <person name="Lindquist E."/>
            <person name="Lipzen A."/>
            <person name="Logrieco A.F."/>
            <person name="MacCabe A."/>
            <person name="Maekelae M.R."/>
            <person name="Malavazi I."/>
            <person name="Melin P."/>
            <person name="Meyer V."/>
            <person name="Mielnichuk N."/>
            <person name="Miskei M."/>
            <person name="Molnar A.P."/>
            <person name="Mule G."/>
            <person name="Ngan C.Y."/>
            <person name="Orejas M."/>
            <person name="Orosz E."/>
            <person name="Ouedraogo J.P."/>
            <person name="Overkamp K.M."/>
            <person name="Park H.-S."/>
            <person name="Perrone G."/>
            <person name="Piumi F."/>
            <person name="Punt P.J."/>
            <person name="Ram A.F."/>
            <person name="Ramon A."/>
            <person name="Rauscher S."/>
            <person name="Record E."/>
            <person name="Riano-Pachon D.M."/>
            <person name="Robert V."/>
            <person name="Roehrig J."/>
            <person name="Ruller R."/>
            <person name="Salamov A."/>
            <person name="Salih N.S."/>
            <person name="Samson R.A."/>
            <person name="Sandor E."/>
            <person name="Sanguinetti M."/>
            <person name="Schuetze T."/>
            <person name="Sepcic K."/>
            <person name="Shelest E."/>
            <person name="Sherlock G."/>
            <person name="Sophianopoulou V."/>
            <person name="Squina F.M."/>
            <person name="Sun H."/>
            <person name="Susca A."/>
            <person name="Todd R.B."/>
            <person name="Tsang A."/>
            <person name="Unkles S.E."/>
            <person name="van de Wiele N."/>
            <person name="van Rossen-Uffink D."/>
            <person name="Oliveira J.V."/>
            <person name="Vesth T.C."/>
            <person name="Visser J."/>
            <person name="Yu J.-H."/>
            <person name="Zhou M."/>
            <person name="Andersen M.R."/>
            <person name="Archer D.B."/>
            <person name="Baker S.E."/>
            <person name="Benoit I."/>
            <person name="Brakhage A.A."/>
            <person name="Braus G.H."/>
            <person name="Fischer R."/>
            <person name="Frisvad J.C."/>
            <person name="Goldman G.H."/>
            <person name="Houbraken J."/>
            <person name="Oakley B."/>
            <person name="Pocsi I."/>
            <person name="Scazzocchio C."/>
            <person name="Seiboth B."/>
            <person name="vanKuyk P.A."/>
            <person name="Wortman J."/>
            <person name="Dyer P.S."/>
            <person name="Grigoriev I.V."/>
        </authorList>
    </citation>
    <scope>NUCLEOTIDE SEQUENCE [LARGE SCALE GENOMIC DNA]</scope>
    <source>
        <strain evidence="2">CBS 506.65</strain>
    </source>
</reference>
<dbReference type="GeneID" id="34614578"/>
<proteinExistence type="predicted"/>
<dbReference type="RefSeq" id="XP_022585397.1">
    <property type="nucleotide sequence ID" value="XM_022728114.1"/>
</dbReference>